<accession>A0A3G3M645</accession>
<dbReference type="Proteomes" id="UP000281181">
    <property type="component" value="Segment"/>
</dbReference>
<proteinExistence type="predicted"/>
<evidence type="ECO:0000313" key="1">
    <source>
        <dbReference type="EMBL" id="AYR01915.1"/>
    </source>
</evidence>
<reference evidence="1 2" key="1">
    <citation type="submission" date="2018-09" db="EMBL/GenBank/DDBJ databases">
        <authorList>
            <person name="You S."/>
        </authorList>
    </citation>
    <scope>NUCLEOTIDE SEQUENCE [LARGE SCALE GENOMIC DNA]</scope>
</reference>
<dbReference type="KEGG" id="vg:55007334"/>
<evidence type="ECO:0000313" key="2">
    <source>
        <dbReference type="Proteomes" id="UP000281181"/>
    </source>
</evidence>
<keyword evidence="2" id="KW-1185">Reference proteome</keyword>
<organism evidence="1 2">
    <name type="scientific">Synechococcus phage S-P4</name>
    <dbReference type="NCBI Taxonomy" id="2484640"/>
    <lineage>
        <taxon>Viruses</taxon>
        <taxon>Duplodnaviria</taxon>
        <taxon>Heunggongvirae</taxon>
        <taxon>Uroviricota</taxon>
        <taxon>Caudoviricetes</taxon>
        <taxon>Pantevenvirales</taxon>
        <taxon>Kyanoviridae</taxon>
        <taxon>Leucotheavirus</taxon>
        <taxon>Leucotheavirus sp4</taxon>
    </lineage>
</organism>
<dbReference type="GeneID" id="55007334"/>
<dbReference type="RefSeq" id="YP_009816100.1">
    <property type="nucleotide sequence ID" value="NC_048102.1"/>
</dbReference>
<name>A0A3G3M645_9CAUD</name>
<dbReference type="EMBL" id="MH920639">
    <property type="protein sequence ID" value="AYR01915.1"/>
    <property type="molecule type" value="Genomic_DNA"/>
</dbReference>
<protein>
    <submittedName>
        <fullName evidence="1">Uncharacterized protein</fullName>
    </submittedName>
</protein>
<sequence>MTLNVPEANSSTFRNVMDALGGEDYAYYSFDVKKVEAPDSNKKVQIALKVHVPQAKRSLATQQISDALKEKGLEVLVPEGKPMMDVSIPNTNNKKVIRIEVKPPSGGSGAGADVTKIVESAQCVYAAMLYECKDLRVISEKDYECGMKFTDAPGVKIEDIVGLPKEWKESSMKGAALIKRTIGGRAGEYEFLRGDTLIEDGISKAFKKVRKQTNLATEDKWNPADIWMVRKSKKNAIAKKLATEGTIDCLNNYLQELNASRDLVGFSLKKLGNSPSIKLLNADTPQERKKKDAARFVKYDLTFDNKRRGDKQYPMDVYLYYGSSTFQKFQARNFGGDSRGDWKLELKGENAAQGKIQGKVVFQLLENAGFKGLPSEPSWQECSDKASVAQQTKIVNEIYELLNRHNAANLPKNAKDAKEIIKARPQSWKYSKLSGLRFLDWMVGLNGKADQAMKEMYLYASSQSDKSSVYYKIS</sequence>